<dbReference type="Proteomes" id="UP000534783">
    <property type="component" value="Unassembled WGS sequence"/>
</dbReference>
<name>A0A7X6IBD2_9BACT</name>
<dbReference type="SUPFAM" id="SSF63825">
    <property type="entry name" value="YWTD domain"/>
    <property type="match status" value="1"/>
</dbReference>
<proteinExistence type="predicted"/>
<organism evidence="1 2">
    <name type="scientific">Candidatus Manganitrophus noduliformans</name>
    <dbReference type="NCBI Taxonomy" id="2606439"/>
    <lineage>
        <taxon>Bacteria</taxon>
        <taxon>Pseudomonadati</taxon>
        <taxon>Nitrospirota</taxon>
        <taxon>Nitrospiria</taxon>
        <taxon>Candidatus Troglogloeales</taxon>
        <taxon>Candidatus Manganitrophaceae</taxon>
        <taxon>Candidatus Manganitrophus</taxon>
    </lineage>
</organism>
<dbReference type="Pfam" id="PF08309">
    <property type="entry name" value="LVIVD"/>
    <property type="match status" value="2"/>
</dbReference>
<protein>
    <recommendedName>
        <fullName evidence="3">LVIVD repeat protein</fullName>
    </recommendedName>
</protein>
<dbReference type="EMBL" id="VTOW01000002">
    <property type="protein sequence ID" value="NKE71361.1"/>
    <property type="molecule type" value="Genomic_DNA"/>
</dbReference>
<sequence length="406" mass="43931">MIRVSHSTSCVPVMDLYRPIYLSFDALRSAFRSQPVEPLKDPGKIMVKDQWIFVSERLRGIHIIDNRDPSSPQDIAFIQVPGNIDLAMKGDILYADSFVDLVAIDVANPAEAFVTGRLENIYPNEPLFQEETFWSEPIDPSRGVVVGRELVSSGGGCGDGFSDVHNSGCSGGGTHASRPAAASPADQSTGVNGSLARITIVHDHLYLLAGSSLKTVSIIDPEHPAYMNALELGLDIETLYPYKEALFVGGQTGVQIIDISAPEQPTFTSRFQHAWQCDPVVVSGDTGYVTLRAGGRCGLGMNRLDILDLSDLSAPALLKSYSLNDPYGLAIDANTLFVADGAFGFQVFDAQDPLNLVEIGLFQNRPARDIILHAGRAHVIGPEGLDQYDYSVLDHIILLSHVPAVE</sequence>
<evidence type="ECO:0000313" key="1">
    <source>
        <dbReference type="EMBL" id="NKE71361.1"/>
    </source>
</evidence>
<keyword evidence="2" id="KW-1185">Reference proteome</keyword>
<gene>
    <name evidence="1" type="ORF">MNODULE_11485</name>
</gene>
<reference evidence="1 2" key="1">
    <citation type="journal article" date="2020" name="Nature">
        <title>Bacterial chemolithoautotrophy via manganese oxidation.</title>
        <authorList>
            <person name="Yu H."/>
            <person name="Leadbetter J.R."/>
        </authorList>
    </citation>
    <scope>NUCLEOTIDE SEQUENCE [LARGE SCALE GENOMIC DNA]</scope>
    <source>
        <strain evidence="1 2">Mn-1</strain>
    </source>
</reference>
<evidence type="ECO:0000313" key="2">
    <source>
        <dbReference type="Proteomes" id="UP000534783"/>
    </source>
</evidence>
<accession>A0A7X6IBD2</accession>
<evidence type="ECO:0008006" key="3">
    <source>
        <dbReference type="Google" id="ProtNLM"/>
    </source>
</evidence>
<dbReference type="InterPro" id="IPR013211">
    <property type="entry name" value="LVIVD"/>
</dbReference>
<comment type="caution">
    <text evidence="1">The sequence shown here is derived from an EMBL/GenBank/DDBJ whole genome shotgun (WGS) entry which is preliminary data.</text>
</comment>
<dbReference type="AlphaFoldDB" id="A0A7X6IBD2"/>